<feature type="domain" description="Resolvase/invertase-type recombinase catalytic" evidence="1">
    <location>
        <begin position="9"/>
        <end position="151"/>
    </location>
</feature>
<proteinExistence type="predicted"/>
<dbReference type="Gene3D" id="3.40.50.1390">
    <property type="entry name" value="Resolvase, N-terminal catalytic domain"/>
    <property type="match status" value="1"/>
</dbReference>
<dbReference type="InterPro" id="IPR050639">
    <property type="entry name" value="SSR_resolvase"/>
</dbReference>
<evidence type="ECO:0000259" key="1">
    <source>
        <dbReference type="PROSITE" id="PS51736"/>
    </source>
</evidence>
<evidence type="ECO:0000313" key="3">
    <source>
        <dbReference type="Proteomes" id="UP001310022"/>
    </source>
</evidence>
<reference evidence="2 3" key="1">
    <citation type="submission" date="2021-12" db="EMBL/GenBank/DDBJ databases">
        <title>Genome sequencing of bacteria with rrn-lacking chromosome and rrn-plasmid.</title>
        <authorList>
            <person name="Anda M."/>
            <person name="Iwasaki W."/>
        </authorList>
    </citation>
    <scope>NUCLEOTIDE SEQUENCE [LARGE SCALE GENOMIC DNA]</scope>
    <source>
        <strain evidence="2 3">NBRC 15940</strain>
    </source>
</reference>
<sequence>MLTDQKMNRTIAYIRTSTQLQEVDNQKLQLLEYANQQKINIDEFLSIQISSRKTTVQRRIDELTQKLEPSDTLIVTEISRLGRSTSEVIQLINSLLEKGIRLVAIKQGLDLRQHDMNSKITVTLFSLLAELERDLISIRTKEALAIKKQQGIRLGKPKGTLQKSKFDKDLDQIKELLTLGVSIRKIASILGYTNPTGIARYIKTRQLMAQIKPKY</sequence>
<dbReference type="GO" id="GO:0003677">
    <property type="term" value="F:DNA binding"/>
    <property type="evidence" value="ECO:0007669"/>
    <property type="project" value="InterPro"/>
</dbReference>
<dbReference type="InterPro" id="IPR036162">
    <property type="entry name" value="Resolvase-like_N_sf"/>
</dbReference>
<dbReference type="Proteomes" id="UP001310022">
    <property type="component" value="Unassembled WGS sequence"/>
</dbReference>
<name>A0AAN4W5D7_9BACT</name>
<dbReference type="InterPro" id="IPR006119">
    <property type="entry name" value="Resolv_N"/>
</dbReference>
<accession>A0AAN4W5D7</accession>
<dbReference type="PANTHER" id="PTHR30461:SF19">
    <property type="entry name" value="SITE-SPECIFIC RECOMBINASE RESOLVASE FAMILY"/>
    <property type="match status" value="1"/>
</dbReference>
<dbReference type="AlphaFoldDB" id="A0AAN4W5D7"/>
<dbReference type="PANTHER" id="PTHR30461">
    <property type="entry name" value="DNA-INVERTASE FROM LAMBDOID PROPHAGE"/>
    <property type="match status" value="1"/>
</dbReference>
<dbReference type="GO" id="GO:0000150">
    <property type="term" value="F:DNA strand exchange activity"/>
    <property type="evidence" value="ECO:0007669"/>
    <property type="project" value="InterPro"/>
</dbReference>
<evidence type="ECO:0000313" key="2">
    <source>
        <dbReference type="EMBL" id="GJM64860.1"/>
    </source>
</evidence>
<dbReference type="CDD" id="cd03768">
    <property type="entry name" value="SR_ResInv"/>
    <property type="match status" value="1"/>
</dbReference>
<dbReference type="SMART" id="SM00857">
    <property type="entry name" value="Resolvase"/>
    <property type="match status" value="1"/>
</dbReference>
<dbReference type="PROSITE" id="PS51736">
    <property type="entry name" value="RECOMBINASES_3"/>
    <property type="match status" value="1"/>
</dbReference>
<gene>
    <name evidence="2" type="ORF">PEDI_54120</name>
</gene>
<dbReference type="SUPFAM" id="SSF53041">
    <property type="entry name" value="Resolvase-like"/>
    <property type="match status" value="1"/>
</dbReference>
<keyword evidence="3" id="KW-1185">Reference proteome</keyword>
<comment type="caution">
    <text evidence="2">The sequence shown here is derived from an EMBL/GenBank/DDBJ whole genome shotgun (WGS) entry which is preliminary data.</text>
</comment>
<dbReference type="EMBL" id="BQKE01000007">
    <property type="protein sequence ID" value="GJM64860.1"/>
    <property type="molecule type" value="Genomic_DNA"/>
</dbReference>
<organism evidence="2 3">
    <name type="scientific">Persicobacter diffluens</name>
    <dbReference type="NCBI Taxonomy" id="981"/>
    <lineage>
        <taxon>Bacteria</taxon>
        <taxon>Pseudomonadati</taxon>
        <taxon>Bacteroidota</taxon>
        <taxon>Cytophagia</taxon>
        <taxon>Cytophagales</taxon>
        <taxon>Persicobacteraceae</taxon>
        <taxon>Persicobacter</taxon>
    </lineage>
</organism>
<protein>
    <submittedName>
        <fullName evidence="2">Resolvase</fullName>
    </submittedName>
</protein>
<dbReference type="Pfam" id="PF00239">
    <property type="entry name" value="Resolvase"/>
    <property type="match status" value="1"/>
</dbReference>